<dbReference type="EMBL" id="MIGB01000059">
    <property type="protein sequence ID" value="OSY35045.1"/>
    <property type="molecule type" value="Genomic_DNA"/>
</dbReference>
<feature type="compositionally biased region" description="Low complexity" evidence="1">
    <location>
        <begin position="366"/>
        <end position="400"/>
    </location>
</feature>
<keyword evidence="2" id="KW-0732">Signal</keyword>
<evidence type="ECO:0000256" key="2">
    <source>
        <dbReference type="SAM" id="SignalP"/>
    </source>
</evidence>
<gene>
    <name evidence="4" type="ORF">BG845_06358</name>
</gene>
<dbReference type="Gene3D" id="2.60.120.200">
    <property type="match status" value="1"/>
</dbReference>
<feature type="chain" id="PRO_5039463758" evidence="2">
    <location>
        <begin position="19"/>
        <end position="423"/>
    </location>
</feature>
<feature type="signal peptide" evidence="2">
    <location>
        <begin position="1"/>
        <end position="18"/>
    </location>
</feature>
<dbReference type="PROSITE" id="PS51762">
    <property type="entry name" value="GH16_2"/>
    <property type="match status" value="1"/>
</dbReference>
<dbReference type="Proteomes" id="UP000194360">
    <property type="component" value="Unassembled WGS sequence"/>
</dbReference>
<dbReference type="Pfam" id="PF00722">
    <property type="entry name" value="Glyco_hydro_16"/>
    <property type="match status" value="1"/>
</dbReference>
<dbReference type="PANTHER" id="PTHR10963">
    <property type="entry name" value="GLYCOSYL HYDROLASE-RELATED"/>
    <property type="match status" value="1"/>
</dbReference>
<reference evidence="4 5" key="1">
    <citation type="submission" date="2016-09" db="EMBL/GenBank/DDBJ databases">
        <title>Pseudonocardia autotrophica DSM535, a candidate organism with high potential of specific P450 cytochromes.</title>
        <authorList>
            <person name="Grumaz C."/>
            <person name="Vainshtein Y."/>
            <person name="Kirstahler P."/>
            <person name="Sohn K."/>
        </authorList>
    </citation>
    <scope>NUCLEOTIDE SEQUENCE [LARGE SCALE GENOMIC DNA]</scope>
    <source>
        <strain evidence="4 5">DSM 535</strain>
    </source>
</reference>
<feature type="compositionally biased region" description="Gly residues" evidence="1">
    <location>
        <begin position="103"/>
        <end position="139"/>
    </location>
</feature>
<name>A0A1Y2MID7_PSEAH</name>
<accession>A0A1Y2MID7</accession>
<keyword evidence="4" id="KW-0378">Hydrolase</keyword>
<organism evidence="4 5">
    <name type="scientific">Pseudonocardia autotrophica</name>
    <name type="common">Amycolata autotrophica</name>
    <name type="synonym">Nocardia autotrophica</name>
    <dbReference type="NCBI Taxonomy" id="2074"/>
    <lineage>
        <taxon>Bacteria</taxon>
        <taxon>Bacillati</taxon>
        <taxon>Actinomycetota</taxon>
        <taxon>Actinomycetes</taxon>
        <taxon>Pseudonocardiales</taxon>
        <taxon>Pseudonocardiaceae</taxon>
        <taxon>Pseudonocardia</taxon>
    </lineage>
</organism>
<sequence length="423" mass="41910">MSSNLLVGAALALTTSLAASGLSPAAAPQDEVDCGFRITVVHVLAELSGDTSPEAEKLRQDLIDIGADQPGFVPDECYSGGASTGDSGSGSDTGSGSRSGNDSGSGTGSGPGNGGGSGSGNDSGGGAGTGAGSGAGGSGSKCTTTAADKLGWGSPKVEDDFEGTEVSGDWNMYDGPGHAGNGVRTPDAISVTDGILTITGSENGDAGGMAWSANSQQFGRWEGCAQSPPGAADLHTLFLLWPTAEDWPEGGEVDFMEISDPSRQEVGGFLHYGADNSQTEGTTQVDATEWNAFAVEWTPEKVTYLVNGEPWFEDTDPSHNPPGPMHLTIQLDNFGGDLAGGAEMHVDWVRQYDAEGGETSGGVGAGADVSAGQDGVDAGADVSTGGSGESGSDSSSSESGASGGGQDGRSQNSGGDDGGGSDE</sequence>
<evidence type="ECO:0000259" key="3">
    <source>
        <dbReference type="PROSITE" id="PS51762"/>
    </source>
</evidence>
<dbReference type="RefSeq" id="WP_125911720.1">
    <property type="nucleotide sequence ID" value="NZ_AP018921.1"/>
</dbReference>
<dbReference type="InterPro" id="IPR050546">
    <property type="entry name" value="Glycosyl_Hydrlase_16"/>
</dbReference>
<feature type="region of interest" description="Disordered" evidence="1">
    <location>
        <begin position="357"/>
        <end position="423"/>
    </location>
</feature>
<feature type="region of interest" description="Disordered" evidence="1">
    <location>
        <begin position="69"/>
        <end position="142"/>
    </location>
</feature>
<protein>
    <submittedName>
        <fullName evidence="4">Glycosyl hydrolases family 16</fullName>
    </submittedName>
</protein>
<evidence type="ECO:0000313" key="5">
    <source>
        <dbReference type="Proteomes" id="UP000194360"/>
    </source>
</evidence>
<dbReference type="PANTHER" id="PTHR10963:SF60">
    <property type="entry name" value="GRAM-NEGATIVE BACTERIA-BINDING PROTEIN 1-RELATED"/>
    <property type="match status" value="1"/>
</dbReference>
<dbReference type="GO" id="GO:0005975">
    <property type="term" value="P:carbohydrate metabolic process"/>
    <property type="evidence" value="ECO:0007669"/>
    <property type="project" value="InterPro"/>
</dbReference>
<dbReference type="AlphaFoldDB" id="A0A1Y2MID7"/>
<comment type="caution">
    <text evidence="4">The sequence shown here is derived from an EMBL/GenBank/DDBJ whole genome shotgun (WGS) entry which is preliminary data.</text>
</comment>
<evidence type="ECO:0000313" key="4">
    <source>
        <dbReference type="EMBL" id="OSY35045.1"/>
    </source>
</evidence>
<dbReference type="InterPro" id="IPR000757">
    <property type="entry name" value="Beta-glucanase-like"/>
</dbReference>
<dbReference type="CDD" id="cd00413">
    <property type="entry name" value="Glyco_hydrolase_16"/>
    <property type="match status" value="1"/>
</dbReference>
<proteinExistence type="predicted"/>
<dbReference type="SUPFAM" id="SSF49899">
    <property type="entry name" value="Concanavalin A-like lectins/glucanases"/>
    <property type="match status" value="1"/>
</dbReference>
<keyword evidence="5" id="KW-1185">Reference proteome</keyword>
<dbReference type="OrthoDB" id="273319at2"/>
<evidence type="ECO:0000256" key="1">
    <source>
        <dbReference type="SAM" id="MobiDB-lite"/>
    </source>
</evidence>
<dbReference type="GO" id="GO:0004553">
    <property type="term" value="F:hydrolase activity, hydrolyzing O-glycosyl compounds"/>
    <property type="evidence" value="ECO:0007669"/>
    <property type="project" value="InterPro"/>
</dbReference>
<dbReference type="STRING" id="2074.BG845_06358"/>
<feature type="domain" description="GH16" evidence="3">
    <location>
        <begin position="150"/>
        <end position="357"/>
    </location>
</feature>
<dbReference type="InterPro" id="IPR013320">
    <property type="entry name" value="ConA-like_dom_sf"/>
</dbReference>